<evidence type="ECO:0000313" key="10">
    <source>
        <dbReference type="Proteomes" id="UP000091956"/>
    </source>
</evidence>
<keyword evidence="10" id="KW-1185">Reference proteome</keyword>
<dbReference type="Pfam" id="PF00172">
    <property type="entry name" value="Zn_clus"/>
    <property type="match status" value="1"/>
</dbReference>
<dbReference type="PANTHER" id="PTHR31845">
    <property type="entry name" value="FINGER DOMAIN PROTEIN, PUTATIVE-RELATED"/>
    <property type="match status" value="1"/>
</dbReference>
<feature type="region of interest" description="Disordered" evidence="7">
    <location>
        <begin position="132"/>
        <end position="163"/>
    </location>
</feature>
<feature type="compositionally biased region" description="Polar residues" evidence="7">
    <location>
        <begin position="153"/>
        <end position="163"/>
    </location>
</feature>
<keyword evidence="4" id="KW-0238">DNA-binding</keyword>
<comment type="subcellular location">
    <subcellularLocation>
        <location evidence="1">Nucleus</location>
    </subcellularLocation>
</comment>
<dbReference type="SMART" id="SM00906">
    <property type="entry name" value="Fungal_trans"/>
    <property type="match status" value="1"/>
</dbReference>
<dbReference type="InterPro" id="IPR051089">
    <property type="entry name" value="prtT"/>
</dbReference>
<name>A0A1B8GD12_9PEZI</name>
<dbReference type="GO" id="GO:0006351">
    <property type="term" value="P:DNA-templated transcription"/>
    <property type="evidence" value="ECO:0007669"/>
    <property type="project" value="InterPro"/>
</dbReference>
<dbReference type="Proteomes" id="UP000091956">
    <property type="component" value="Unassembled WGS sequence"/>
</dbReference>
<accession>A0A1B8GD12</accession>
<dbReference type="AlphaFoldDB" id="A0A1B8GD12"/>
<dbReference type="RefSeq" id="XP_018127446.2">
    <property type="nucleotide sequence ID" value="XM_018277579.2"/>
</dbReference>
<keyword evidence="5" id="KW-0804">Transcription</keyword>
<reference evidence="9 10" key="1">
    <citation type="submission" date="2016-03" db="EMBL/GenBank/DDBJ databases">
        <title>Comparative genomics of Pseudogymnoascus destructans, the fungus causing white-nose syndrome of bats.</title>
        <authorList>
            <person name="Palmer J.M."/>
            <person name="Drees K.P."/>
            <person name="Foster J.T."/>
            <person name="Lindner D.L."/>
        </authorList>
    </citation>
    <scope>NUCLEOTIDE SEQUENCE [LARGE SCALE GENOMIC DNA]</scope>
    <source>
        <strain evidence="9 10">UAMH 10579</strain>
    </source>
</reference>
<gene>
    <name evidence="9" type="ORF">VE01_08151</name>
</gene>
<dbReference type="InterPro" id="IPR036864">
    <property type="entry name" value="Zn2-C6_fun-type_DNA-bd_sf"/>
</dbReference>
<evidence type="ECO:0000256" key="6">
    <source>
        <dbReference type="ARBA" id="ARBA00023242"/>
    </source>
</evidence>
<dbReference type="EMBL" id="KV460250">
    <property type="protein sequence ID" value="OBT93713.2"/>
    <property type="molecule type" value="Genomic_DNA"/>
</dbReference>
<evidence type="ECO:0000256" key="2">
    <source>
        <dbReference type="ARBA" id="ARBA00022723"/>
    </source>
</evidence>
<keyword evidence="6" id="KW-0539">Nucleus</keyword>
<evidence type="ECO:0000256" key="7">
    <source>
        <dbReference type="SAM" id="MobiDB-lite"/>
    </source>
</evidence>
<dbReference type="SUPFAM" id="SSF57701">
    <property type="entry name" value="Zn2/Cys6 DNA-binding domain"/>
    <property type="match status" value="1"/>
</dbReference>
<organism evidence="9 10">
    <name type="scientific">Pseudogymnoascus verrucosus</name>
    <dbReference type="NCBI Taxonomy" id="342668"/>
    <lineage>
        <taxon>Eukaryota</taxon>
        <taxon>Fungi</taxon>
        <taxon>Dikarya</taxon>
        <taxon>Ascomycota</taxon>
        <taxon>Pezizomycotina</taxon>
        <taxon>Leotiomycetes</taxon>
        <taxon>Thelebolales</taxon>
        <taxon>Thelebolaceae</taxon>
        <taxon>Pseudogymnoascus</taxon>
    </lineage>
</organism>
<evidence type="ECO:0000256" key="5">
    <source>
        <dbReference type="ARBA" id="ARBA00023163"/>
    </source>
</evidence>
<dbReference type="GeneID" id="28841537"/>
<sequence length="669" mass="75374">MDSISPSSVAHLGASIHSSDGSSRVPKISRKVHACTECQARKIKCDVNPPQRSICTRCSKKRVRCVVNKSLQSLIGEDTEWKTTMEENSQTLSLAVSKILSVLELPSLESFAAQLQHNQLQHSQPQAQQAVTRSIEAPDRSRPFRTSGMAMTRENSQEPTQSRADTLVTDPMGALYEVTKLRNLRSNNLHGHAYAARPTILEDDFISKGKVSEADAEELFRTFSTSLNHYLWGGIGLVHDNLTSVRRSSTLLLAAIFTVTALHVPGKEQVFDICYAEFTALVCDSMFDRYHTLDGIRALCIGAFWLSDVSWKLAGHAVRIATELNLHQSYSRAMRGSREHFEGARLWYFIYVCDHHFSIAYGRPPVIHEDATITNHEKFLNLPGITQADYRLHSQVSVFIILTRVYNTFGPDIEQVVAEGDLILLRQFNHALDSWRLHWESRLTPNPFIATYPAKGVVLHYHFARLQVSSLSLRGIQKDGMHDLTIDRRDLANTAIACATSILQTVLDEPGIRNSVVGVPIYLHTMIAYSAVFLLKVQQKWKAYNLSADATLIRDLVMRIIRLLLDARAGERHLSSHIATGLSKMLDRFTSWEAGEKSRNLLVDSGRISQDDPNNPAAQMWEPNYAISDTGILRMFDSSVPFYDEHYFPLGFFDVMSAGQTDTEYRHRE</sequence>
<dbReference type="GO" id="GO:0000976">
    <property type="term" value="F:transcription cis-regulatory region binding"/>
    <property type="evidence" value="ECO:0007669"/>
    <property type="project" value="TreeGrafter"/>
</dbReference>
<reference evidence="10" key="2">
    <citation type="journal article" date="2018" name="Nat. Commun.">
        <title>Extreme sensitivity to ultraviolet light in the fungal pathogen causing white-nose syndrome of bats.</title>
        <authorList>
            <person name="Palmer J.M."/>
            <person name="Drees K.P."/>
            <person name="Foster J.T."/>
            <person name="Lindner D.L."/>
        </authorList>
    </citation>
    <scope>NUCLEOTIDE SEQUENCE [LARGE SCALE GENOMIC DNA]</scope>
    <source>
        <strain evidence="10">UAMH 10579</strain>
    </source>
</reference>
<proteinExistence type="predicted"/>
<dbReference type="GO" id="GO:0005634">
    <property type="term" value="C:nucleus"/>
    <property type="evidence" value="ECO:0007669"/>
    <property type="project" value="UniProtKB-SubCell"/>
</dbReference>
<dbReference type="CDD" id="cd12148">
    <property type="entry name" value="fungal_TF_MHR"/>
    <property type="match status" value="1"/>
</dbReference>
<evidence type="ECO:0000259" key="8">
    <source>
        <dbReference type="PROSITE" id="PS50048"/>
    </source>
</evidence>
<dbReference type="PROSITE" id="PS50048">
    <property type="entry name" value="ZN2_CY6_FUNGAL_2"/>
    <property type="match status" value="1"/>
</dbReference>
<protein>
    <recommendedName>
        <fullName evidence="8">Zn(2)-C6 fungal-type domain-containing protein</fullName>
    </recommendedName>
</protein>
<dbReference type="CDD" id="cd00067">
    <property type="entry name" value="GAL4"/>
    <property type="match status" value="1"/>
</dbReference>
<dbReference type="InterPro" id="IPR001138">
    <property type="entry name" value="Zn2Cys6_DnaBD"/>
</dbReference>
<feature type="domain" description="Zn(2)-C6 fungal-type" evidence="8">
    <location>
        <begin position="34"/>
        <end position="67"/>
    </location>
</feature>
<evidence type="ECO:0000256" key="4">
    <source>
        <dbReference type="ARBA" id="ARBA00023125"/>
    </source>
</evidence>
<dbReference type="InterPro" id="IPR007219">
    <property type="entry name" value="XnlR_reg_dom"/>
</dbReference>
<dbReference type="GO" id="GO:0008270">
    <property type="term" value="F:zinc ion binding"/>
    <property type="evidence" value="ECO:0007669"/>
    <property type="project" value="InterPro"/>
</dbReference>
<dbReference type="SMART" id="SM00066">
    <property type="entry name" value="GAL4"/>
    <property type="match status" value="1"/>
</dbReference>
<dbReference type="PANTHER" id="PTHR31845:SF17">
    <property type="entry name" value="ZN(II)2CYS6 TRANSCRIPTION FACTOR (EUROFUNG)"/>
    <property type="match status" value="1"/>
</dbReference>
<evidence type="ECO:0000256" key="3">
    <source>
        <dbReference type="ARBA" id="ARBA00023015"/>
    </source>
</evidence>
<keyword evidence="3" id="KW-0805">Transcription regulation</keyword>
<dbReference type="GO" id="GO:0000981">
    <property type="term" value="F:DNA-binding transcription factor activity, RNA polymerase II-specific"/>
    <property type="evidence" value="ECO:0007669"/>
    <property type="project" value="InterPro"/>
</dbReference>
<evidence type="ECO:0000313" key="9">
    <source>
        <dbReference type="EMBL" id="OBT93713.2"/>
    </source>
</evidence>
<evidence type="ECO:0000256" key="1">
    <source>
        <dbReference type="ARBA" id="ARBA00004123"/>
    </source>
</evidence>
<keyword evidence="2" id="KW-0479">Metal-binding</keyword>
<dbReference type="Gene3D" id="4.10.240.10">
    <property type="entry name" value="Zn(2)-C6 fungal-type DNA-binding domain"/>
    <property type="match status" value="1"/>
</dbReference>